<accession>A0A9D1NZ64</accession>
<organism evidence="1 2">
    <name type="scientific">Candidatus Merdiplasma excrementigallinarum</name>
    <dbReference type="NCBI Taxonomy" id="2840864"/>
    <lineage>
        <taxon>Bacteria</taxon>
        <taxon>Bacillati</taxon>
        <taxon>Bacillota</taxon>
        <taxon>Clostridia</taxon>
        <taxon>Lachnospirales</taxon>
        <taxon>Lachnospiraceae</taxon>
        <taxon>Lachnospiraceae incertae sedis</taxon>
        <taxon>Candidatus Merdiplasma</taxon>
    </lineage>
</organism>
<gene>
    <name evidence="1" type="ORF">IAC80_02645</name>
</gene>
<name>A0A9D1NZ64_9FIRM</name>
<comment type="caution">
    <text evidence="1">The sequence shown here is derived from an EMBL/GenBank/DDBJ whole genome shotgun (WGS) entry which is preliminary data.</text>
</comment>
<reference evidence="1" key="2">
    <citation type="journal article" date="2021" name="PeerJ">
        <title>Extensive microbial diversity within the chicken gut microbiome revealed by metagenomics and culture.</title>
        <authorList>
            <person name="Gilroy R."/>
            <person name="Ravi A."/>
            <person name="Getino M."/>
            <person name="Pursley I."/>
            <person name="Horton D.L."/>
            <person name="Alikhan N.F."/>
            <person name="Baker D."/>
            <person name="Gharbi K."/>
            <person name="Hall N."/>
            <person name="Watson M."/>
            <person name="Adriaenssens E.M."/>
            <person name="Foster-Nyarko E."/>
            <person name="Jarju S."/>
            <person name="Secka A."/>
            <person name="Antonio M."/>
            <person name="Oren A."/>
            <person name="Chaudhuri R.R."/>
            <person name="La Ragione R."/>
            <person name="Hildebrand F."/>
            <person name="Pallen M.J."/>
        </authorList>
    </citation>
    <scope>NUCLEOTIDE SEQUENCE</scope>
    <source>
        <strain evidence="1">ChiBcec6-7307</strain>
    </source>
</reference>
<dbReference type="Proteomes" id="UP000886889">
    <property type="component" value="Unassembled WGS sequence"/>
</dbReference>
<evidence type="ECO:0000313" key="2">
    <source>
        <dbReference type="Proteomes" id="UP000886889"/>
    </source>
</evidence>
<dbReference type="EMBL" id="DVOS01000029">
    <property type="protein sequence ID" value="HIV22819.1"/>
    <property type="molecule type" value="Genomic_DNA"/>
</dbReference>
<proteinExistence type="predicted"/>
<evidence type="ECO:0000313" key="1">
    <source>
        <dbReference type="EMBL" id="HIV22819.1"/>
    </source>
</evidence>
<reference evidence="1" key="1">
    <citation type="submission" date="2020-10" db="EMBL/GenBank/DDBJ databases">
        <authorList>
            <person name="Gilroy R."/>
        </authorList>
    </citation>
    <scope>NUCLEOTIDE SEQUENCE</scope>
    <source>
        <strain evidence="1">ChiBcec6-7307</strain>
    </source>
</reference>
<sequence length="114" mass="12794">MQERFEIGIIHKEELTETKIRQANNRLSPLGVSLVPEPSGSGTYLLTVRVRKNSRNAGKHKISFLDKGISCTAQQIRDIIREEGADAAAEYLGCSRATLFRRLKESEKDPSAFF</sequence>
<protein>
    <submittedName>
        <fullName evidence="1">Uncharacterized protein</fullName>
    </submittedName>
</protein>
<dbReference type="AlphaFoldDB" id="A0A9D1NZ64"/>